<sequence length="290" mass="29961">MRAELALLTAITITTATETEEAIKYTLWSRQCKLAKMLKSSSKNAAAQLSATRSNINTLTLTATKLEIYALARPADGKARAATALALAAEAAAAAQLIKLKQQTDKAIKAVGYGHAGAAFITGFYQLLASNDNSNNAYCLDSSGGNANGAGEMTTLGCSATSDNVFVAGPGPDPGDLQATGFAHNDEVTSTSGQGTRSKCGFLKTAATLQSNAGFYSTRPANDKGLAHGLLTLNGANNPIAPALTDLSGKADDPALGFWHKAHAAAQAAANEKSITINNDETQRLKDLAR</sequence>
<feature type="domain" description="Trypanosome variant surface glycoprotein A-type N-terminal" evidence="8">
    <location>
        <begin position="6"/>
        <end position="286"/>
    </location>
</feature>
<feature type="chain" id="PRO_5004057960" evidence="7">
    <location>
        <begin position="17"/>
        <end position="290"/>
    </location>
</feature>
<evidence type="ECO:0000256" key="5">
    <source>
        <dbReference type="ARBA" id="ARBA00023180"/>
    </source>
</evidence>
<reference evidence="9" key="2">
    <citation type="journal article" date="2014" name="Mol. Biochem. Parasitol.">
        <title>Capturing the variant surface glycoprotein repertoire (the VSGnome) of Trypanosoma brucei Lister 427.</title>
        <authorList>
            <person name="Cross G.A."/>
            <person name="Kim H.S."/>
            <person name="Wickstead B."/>
        </authorList>
    </citation>
    <scope>NUCLEOTIDE SEQUENCE</scope>
    <source>
        <strain evidence="9">Lister 427</strain>
    </source>
</reference>
<dbReference type="Gene3D" id="3.90.150.10">
    <property type="entry name" value="Variant Surface Glycoprotein, subunit A domain 1"/>
    <property type="match status" value="1"/>
</dbReference>
<dbReference type="Gene3D" id="1.10.470.10">
    <property type="entry name" value="Variant Surface Glycoprotein, subunit A, domain 2"/>
    <property type="match status" value="1"/>
</dbReference>
<evidence type="ECO:0000256" key="2">
    <source>
        <dbReference type="ARBA" id="ARBA00022475"/>
    </source>
</evidence>
<keyword evidence="2" id="KW-1003">Cell membrane</keyword>
<keyword evidence="6" id="KW-0449">Lipoprotein</keyword>
<keyword evidence="5" id="KW-0325">Glycoprotein</keyword>
<dbReference type="EMBL" id="KC613276">
    <property type="protein sequence ID" value="AGH60707.1"/>
    <property type="molecule type" value="Genomic_DNA"/>
</dbReference>
<protein>
    <submittedName>
        <fullName evidence="9">Variant surface glycoprotein 1798</fullName>
    </submittedName>
</protein>
<evidence type="ECO:0000259" key="8">
    <source>
        <dbReference type="Pfam" id="PF00913"/>
    </source>
</evidence>
<dbReference type="Pfam" id="PF00913">
    <property type="entry name" value="Trypan_glycop"/>
    <property type="match status" value="1"/>
</dbReference>
<name>M4T108_9TRYP</name>
<comment type="subcellular location">
    <subcellularLocation>
        <location evidence="1">Cell membrane</location>
        <topology evidence="1">Lipid-anchor</topology>
        <topology evidence="1">GPI-anchor</topology>
    </subcellularLocation>
</comment>
<keyword evidence="4" id="KW-0472">Membrane</keyword>
<evidence type="ECO:0000313" key="9">
    <source>
        <dbReference type="EMBL" id="AGH60707.1"/>
    </source>
</evidence>
<dbReference type="GO" id="GO:0042783">
    <property type="term" value="P:symbiont-mediated evasion of host immune response"/>
    <property type="evidence" value="ECO:0007669"/>
    <property type="project" value="InterPro"/>
</dbReference>
<dbReference type="InterPro" id="IPR001812">
    <property type="entry name" value="Trypano_VSG_A_N_dom"/>
</dbReference>
<reference evidence="9" key="1">
    <citation type="submission" date="2013-02" db="EMBL/GenBank/DDBJ databases">
        <authorList>
            <person name="Cross G.A.M."/>
            <person name="Kim H.-S."/>
            <person name="Wickstead B."/>
        </authorList>
    </citation>
    <scope>NUCLEOTIDE SEQUENCE</scope>
    <source>
        <strain evidence="9">Lister 427</strain>
    </source>
</reference>
<evidence type="ECO:0000256" key="7">
    <source>
        <dbReference type="SAM" id="SignalP"/>
    </source>
</evidence>
<feature type="signal peptide" evidence="7">
    <location>
        <begin position="1"/>
        <end position="16"/>
    </location>
</feature>
<organism evidence="9">
    <name type="scientific">Trypanosoma brucei</name>
    <dbReference type="NCBI Taxonomy" id="5691"/>
    <lineage>
        <taxon>Eukaryota</taxon>
        <taxon>Discoba</taxon>
        <taxon>Euglenozoa</taxon>
        <taxon>Kinetoplastea</taxon>
        <taxon>Metakinetoplastina</taxon>
        <taxon>Trypanosomatida</taxon>
        <taxon>Trypanosomatidae</taxon>
        <taxon>Trypanosoma</taxon>
    </lineage>
</organism>
<keyword evidence="3" id="KW-0336">GPI-anchor</keyword>
<evidence type="ECO:0000256" key="4">
    <source>
        <dbReference type="ARBA" id="ARBA00023136"/>
    </source>
</evidence>
<dbReference type="GO" id="GO:0005886">
    <property type="term" value="C:plasma membrane"/>
    <property type="evidence" value="ECO:0007669"/>
    <property type="project" value="UniProtKB-SubCell"/>
</dbReference>
<dbReference type="GO" id="GO:0098552">
    <property type="term" value="C:side of membrane"/>
    <property type="evidence" value="ECO:0007669"/>
    <property type="project" value="UniProtKB-KW"/>
</dbReference>
<proteinExistence type="predicted"/>
<dbReference type="SUPFAM" id="SSF58087">
    <property type="entry name" value="Variant surface glycoprotein (N-terminal domain)"/>
    <property type="match status" value="1"/>
</dbReference>
<dbReference type="AlphaFoldDB" id="M4T108"/>
<accession>M4T108</accession>
<evidence type="ECO:0000256" key="1">
    <source>
        <dbReference type="ARBA" id="ARBA00004609"/>
    </source>
</evidence>
<evidence type="ECO:0000256" key="6">
    <source>
        <dbReference type="ARBA" id="ARBA00023288"/>
    </source>
</evidence>
<evidence type="ECO:0000256" key="3">
    <source>
        <dbReference type="ARBA" id="ARBA00022622"/>
    </source>
</evidence>
<keyword evidence="7" id="KW-0732">Signal</keyword>